<name>A0A8H4AFX7_GIGMA</name>
<organism evidence="1 2">
    <name type="scientific">Gigaspora margarita</name>
    <dbReference type="NCBI Taxonomy" id="4874"/>
    <lineage>
        <taxon>Eukaryota</taxon>
        <taxon>Fungi</taxon>
        <taxon>Fungi incertae sedis</taxon>
        <taxon>Mucoromycota</taxon>
        <taxon>Glomeromycotina</taxon>
        <taxon>Glomeromycetes</taxon>
        <taxon>Diversisporales</taxon>
        <taxon>Gigasporaceae</taxon>
        <taxon>Gigaspora</taxon>
    </lineage>
</organism>
<keyword evidence="2" id="KW-1185">Reference proteome</keyword>
<gene>
    <name evidence="1" type="ORF">F8M41_021875</name>
</gene>
<comment type="caution">
    <text evidence="1">The sequence shown here is derived from an EMBL/GenBank/DDBJ whole genome shotgun (WGS) entry which is preliminary data.</text>
</comment>
<dbReference type="EMBL" id="WTPW01000658">
    <property type="protein sequence ID" value="KAF0490871.1"/>
    <property type="molecule type" value="Genomic_DNA"/>
</dbReference>
<dbReference type="Proteomes" id="UP000439903">
    <property type="component" value="Unassembled WGS sequence"/>
</dbReference>
<accession>A0A8H4AFX7</accession>
<evidence type="ECO:0000313" key="1">
    <source>
        <dbReference type="EMBL" id="KAF0490871.1"/>
    </source>
</evidence>
<proteinExistence type="predicted"/>
<reference evidence="1 2" key="1">
    <citation type="journal article" date="2019" name="Environ. Microbiol.">
        <title>At the nexus of three kingdoms: the genome of the mycorrhizal fungus Gigaspora margarita provides insights into plant, endobacterial and fungal interactions.</title>
        <authorList>
            <person name="Venice F."/>
            <person name="Ghignone S."/>
            <person name="Salvioli di Fossalunga A."/>
            <person name="Amselem J."/>
            <person name="Novero M."/>
            <person name="Xianan X."/>
            <person name="Sedzielewska Toro K."/>
            <person name="Morin E."/>
            <person name="Lipzen A."/>
            <person name="Grigoriev I.V."/>
            <person name="Henrissat B."/>
            <person name="Martin F.M."/>
            <person name="Bonfante P."/>
        </authorList>
    </citation>
    <scope>NUCLEOTIDE SEQUENCE [LARGE SCALE GENOMIC DNA]</scope>
    <source>
        <strain evidence="1 2">BEG34</strain>
    </source>
</reference>
<evidence type="ECO:0000313" key="2">
    <source>
        <dbReference type="Proteomes" id="UP000439903"/>
    </source>
</evidence>
<dbReference type="OrthoDB" id="5372708at2759"/>
<protein>
    <submittedName>
        <fullName evidence="1">Uncharacterized protein</fullName>
    </submittedName>
</protein>
<dbReference type="AlphaFoldDB" id="A0A8H4AFX7"/>
<sequence>MLHNKFETKNDKNNKFFLLRQRFSYNTSKSLTQDSLKSSTIQLDPSTIYSSNEPMEYYEESNECSFEENNISYYNETGIYSSEELDDDQNSCKFTPKASSNCNSCDELSSDDKSSSNSLLTSVENEFFDDIANKALDSDKLSQNISNFLPYFENTTTVLIFSWIQKNSIATNAYDELVEILYHPQFNLDHVFSQSGEIWLVDQVINNLVNKHEVVGHVSITILFNNKEQYSYYINEIIYKFKGYWKIQNILLEYQYPFEYATVSLPLSKNILVLKLFLDLYYDDFGIYRNVYHLLCGVYIQFGNMPISLKQQLKNHFVLGFVPFGGSFDEFIRLFIMEIKSLESGQIMNIQGQEYWVIASLGVVTADLPQGNDLAGIKRHRANKGCQTCQVSKEHFTNNDLDFKNLSRYQHITNSQFHEIALSKSIQERKLVATKYGLCNSILILSQLIWDRHLQTL</sequence>